<name>A0A6M1R6Y6_9ACTN</name>
<dbReference type="Proteomes" id="UP000483261">
    <property type="component" value="Unassembled WGS sequence"/>
</dbReference>
<reference evidence="3 4" key="1">
    <citation type="submission" date="2020-02" db="EMBL/GenBank/DDBJ databases">
        <title>Whole-genome analyses of novel actinobacteria.</title>
        <authorList>
            <person name="Sahin N."/>
        </authorList>
    </citation>
    <scope>NUCLEOTIDE SEQUENCE [LARGE SCALE GENOMIC DNA]</scope>
    <source>
        <strain evidence="3 4">KC13</strain>
    </source>
</reference>
<feature type="transmembrane region" description="Helical" evidence="1">
    <location>
        <begin position="181"/>
        <end position="198"/>
    </location>
</feature>
<evidence type="ECO:0000313" key="3">
    <source>
        <dbReference type="EMBL" id="NGN94431.1"/>
    </source>
</evidence>
<feature type="transmembrane region" description="Helical" evidence="1">
    <location>
        <begin position="124"/>
        <end position="142"/>
    </location>
</feature>
<keyword evidence="1" id="KW-0812">Transmembrane</keyword>
<sequence length="231" mass="24667">MLGGALVLLTVLAAGPLQDLDVHGHEYWARMLPPEVHYVLQHVLDPIAGQAVCLPVLIAVAVAIAVRRRSLRPIICAAAAEAAFYLGVGGTKVLLARPAPTERDAEFFAGGILKDGWHGISYPSGHAAEAVLIYGTAVYLIARYTAVSRTTVRVLAAGVGVIALNAVAVSYTLGWHWASDLFAGLLTGGLLLRLLVWWDTEAIARERAEQELAAERTLVPASYERTEKLAA</sequence>
<feature type="transmembrane region" description="Helical" evidence="1">
    <location>
        <begin position="73"/>
        <end position="95"/>
    </location>
</feature>
<feature type="transmembrane region" description="Helical" evidence="1">
    <location>
        <begin position="48"/>
        <end position="66"/>
    </location>
</feature>
<keyword evidence="1" id="KW-1133">Transmembrane helix</keyword>
<dbReference type="Pfam" id="PF01569">
    <property type="entry name" value="PAP2"/>
    <property type="match status" value="1"/>
</dbReference>
<evidence type="ECO:0000259" key="2">
    <source>
        <dbReference type="Pfam" id="PF01569"/>
    </source>
</evidence>
<dbReference type="InterPro" id="IPR000326">
    <property type="entry name" value="PAP2/HPO"/>
</dbReference>
<organism evidence="3 4">
    <name type="scientific">Nocardioides turkmenicus</name>
    <dbReference type="NCBI Taxonomy" id="2711220"/>
    <lineage>
        <taxon>Bacteria</taxon>
        <taxon>Bacillati</taxon>
        <taxon>Actinomycetota</taxon>
        <taxon>Actinomycetes</taxon>
        <taxon>Propionibacteriales</taxon>
        <taxon>Nocardioidaceae</taxon>
        <taxon>Nocardioides</taxon>
    </lineage>
</organism>
<gene>
    <name evidence="3" type="ORF">G5C66_17005</name>
</gene>
<evidence type="ECO:0000313" key="4">
    <source>
        <dbReference type="Proteomes" id="UP000483261"/>
    </source>
</evidence>
<proteinExistence type="predicted"/>
<keyword evidence="1" id="KW-0472">Membrane</keyword>
<dbReference type="AlphaFoldDB" id="A0A6M1R6Y6"/>
<dbReference type="SUPFAM" id="SSF48317">
    <property type="entry name" value="Acid phosphatase/Vanadium-dependent haloperoxidase"/>
    <property type="match status" value="1"/>
</dbReference>
<keyword evidence="4" id="KW-1185">Reference proteome</keyword>
<evidence type="ECO:0000256" key="1">
    <source>
        <dbReference type="SAM" id="Phobius"/>
    </source>
</evidence>
<dbReference type="RefSeq" id="WP_165112150.1">
    <property type="nucleotide sequence ID" value="NZ_JAALAA010000014.1"/>
</dbReference>
<feature type="domain" description="Phosphatidic acid phosphatase type 2/haloperoxidase" evidence="2">
    <location>
        <begin position="76"/>
        <end position="200"/>
    </location>
</feature>
<dbReference type="InterPro" id="IPR036938">
    <property type="entry name" value="PAP2/HPO_sf"/>
</dbReference>
<comment type="caution">
    <text evidence="3">The sequence shown here is derived from an EMBL/GenBank/DDBJ whole genome shotgun (WGS) entry which is preliminary data.</text>
</comment>
<accession>A0A6M1R6Y6</accession>
<protein>
    <submittedName>
        <fullName evidence="3">Phosphatase PAP2 family protein</fullName>
    </submittedName>
</protein>
<dbReference type="Gene3D" id="1.20.144.10">
    <property type="entry name" value="Phosphatidic acid phosphatase type 2/haloperoxidase"/>
    <property type="match status" value="1"/>
</dbReference>
<feature type="transmembrane region" description="Helical" evidence="1">
    <location>
        <begin position="154"/>
        <end position="175"/>
    </location>
</feature>
<dbReference type="EMBL" id="JAALAA010000014">
    <property type="protein sequence ID" value="NGN94431.1"/>
    <property type="molecule type" value="Genomic_DNA"/>
</dbReference>